<organism evidence="2 3">
    <name type="scientific">Candida boidinii</name>
    <name type="common">Yeast</name>
    <dbReference type="NCBI Taxonomy" id="5477"/>
    <lineage>
        <taxon>Eukaryota</taxon>
        <taxon>Fungi</taxon>
        <taxon>Dikarya</taxon>
        <taxon>Ascomycota</taxon>
        <taxon>Saccharomycotina</taxon>
        <taxon>Pichiomycetes</taxon>
        <taxon>Pichiales</taxon>
        <taxon>Pichiaceae</taxon>
        <taxon>Ogataea</taxon>
        <taxon>Ogataea/Candida clade</taxon>
    </lineage>
</organism>
<evidence type="ECO:0000313" key="3">
    <source>
        <dbReference type="Proteomes" id="UP001165120"/>
    </source>
</evidence>
<proteinExistence type="predicted"/>
<evidence type="ECO:0000256" key="1">
    <source>
        <dbReference type="SAM" id="MobiDB-lite"/>
    </source>
</evidence>
<protein>
    <submittedName>
        <fullName evidence="2">Unnamed protein product</fullName>
    </submittedName>
</protein>
<feature type="region of interest" description="Disordered" evidence="1">
    <location>
        <begin position="1"/>
        <end position="105"/>
    </location>
</feature>
<dbReference type="AlphaFoldDB" id="A0A9W6T052"/>
<feature type="compositionally biased region" description="Acidic residues" evidence="1">
    <location>
        <begin position="1"/>
        <end position="16"/>
    </location>
</feature>
<comment type="caution">
    <text evidence="2">The sequence shown here is derived from an EMBL/GenBank/DDBJ whole genome shotgun (WGS) entry which is preliminary data.</text>
</comment>
<keyword evidence="3" id="KW-1185">Reference proteome</keyword>
<evidence type="ECO:0000313" key="2">
    <source>
        <dbReference type="EMBL" id="GME68318.1"/>
    </source>
</evidence>
<accession>A0A9W6T052</accession>
<dbReference type="EMBL" id="BSXN01000380">
    <property type="protein sequence ID" value="GME68318.1"/>
    <property type="molecule type" value="Genomic_DNA"/>
</dbReference>
<dbReference type="Proteomes" id="UP001165120">
    <property type="component" value="Unassembled WGS sequence"/>
</dbReference>
<sequence length="136" mass="14968">MLNNAIDDEDEDDNYEDNDKQERRSLNYSVGSGSAGGGGNVNGTRSGIEQINAAMASDRNKFDISSTRGTKSIPSSFHDNSSQPTFFDHHSVQGNGSLYGSTTDSHSNRDVFIDHRKNIAQMKPAELESLLHQQYL</sequence>
<reference evidence="2" key="1">
    <citation type="submission" date="2023-04" db="EMBL/GenBank/DDBJ databases">
        <title>Candida boidinii NBRC 10035.</title>
        <authorList>
            <person name="Ichikawa N."/>
            <person name="Sato H."/>
            <person name="Tonouchi N."/>
        </authorList>
    </citation>
    <scope>NUCLEOTIDE SEQUENCE</scope>
    <source>
        <strain evidence="2">NBRC 10035</strain>
    </source>
</reference>
<name>A0A9W6T052_CANBO</name>
<gene>
    <name evidence="2" type="ORF">Cboi02_000156600</name>
</gene>
<feature type="compositionally biased region" description="Polar residues" evidence="1">
    <location>
        <begin position="63"/>
        <end position="85"/>
    </location>
</feature>
<feature type="compositionally biased region" description="Polar residues" evidence="1">
    <location>
        <begin position="92"/>
        <end position="105"/>
    </location>
</feature>